<gene>
    <name evidence="2" type="ORF">G3M56_010705</name>
</gene>
<dbReference type="KEGG" id="soa:G3M56_010705"/>
<proteinExistence type="predicted"/>
<accession>A0A6B3L556</accession>
<dbReference type="RefSeq" id="WP_164362115.1">
    <property type="nucleotide sequence ID" value="NZ_CP066776.1"/>
</dbReference>
<evidence type="ECO:0000259" key="1">
    <source>
        <dbReference type="Pfam" id="PF07589"/>
    </source>
</evidence>
<sequence>MNLHKSVAAAAALLTTGTSFAAVTITYDIQALRDQNGIAQNGLVYALIASDSTNSLASSTDLAGATLSEGEIIGGKFQIFEVGTTAEALGNPGNATGTVAGLTLGSGDGALIQGNSWGIYWFEGLSQGGQILNGTRYGMFTSTALDPSSGGEIGTIFPTDGTLNANVFYFDTDNFGGVSPSDFTASLTVNAVPEPSTALLAFAGLAIPVMRRRRRD</sequence>
<protein>
    <recommendedName>
        <fullName evidence="1">Ice-binding protein C-terminal domain-containing protein</fullName>
    </recommendedName>
</protein>
<dbReference type="InterPro" id="IPR013424">
    <property type="entry name" value="Ice-binding_C"/>
</dbReference>
<dbReference type="EMBL" id="CP066776">
    <property type="protein sequence ID" value="QQL44351.1"/>
    <property type="molecule type" value="Genomic_DNA"/>
</dbReference>
<organism evidence="2 3">
    <name type="scientific">Sulfuriroseicoccus oceanibius</name>
    <dbReference type="NCBI Taxonomy" id="2707525"/>
    <lineage>
        <taxon>Bacteria</taxon>
        <taxon>Pseudomonadati</taxon>
        <taxon>Verrucomicrobiota</taxon>
        <taxon>Verrucomicrobiia</taxon>
        <taxon>Verrucomicrobiales</taxon>
        <taxon>Verrucomicrobiaceae</taxon>
        <taxon>Sulfuriroseicoccus</taxon>
    </lineage>
</organism>
<dbReference type="Proteomes" id="UP000475117">
    <property type="component" value="Chromosome"/>
</dbReference>
<evidence type="ECO:0000313" key="2">
    <source>
        <dbReference type="EMBL" id="QQL44351.1"/>
    </source>
</evidence>
<evidence type="ECO:0000313" key="3">
    <source>
        <dbReference type="Proteomes" id="UP000475117"/>
    </source>
</evidence>
<dbReference type="AlphaFoldDB" id="A0A6B3L556"/>
<dbReference type="Pfam" id="PF07589">
    <property type="entry name" value="PEP-CTERM"/>
    <property type="match status" value="1"/>
</dbReference>
<reference evidence="2 3" key="1">
    <citation type="submission" date="2020-12" db="EMBL/GenBank/DDBJ databases">
        <title>Sulforoseuscoccus oceanibium gen. nov., sp. nov., a representative of the phylum Verrucomicrobia with special cytoplasmic membrane, and proposal of Sulforoseuscoccusaceae fam. nov.</title>
        <authorList>
            <person name="Xi F."/>
        </authorList>
    </citation>
    <scope>NUCLEOTIDE SEQUENCE [LARGE SCALE GENOMIC DNA]</scope>
    <source>
        <strain evidence="2 3">T37</strain>
    </source>
</reference>
<name>A0A6B3L556_9BACT</name>
<feature type="domain" description="Ice-binding protein C-terminal" evidence="1">
    <location>
        <begin position="191"/>
        <end position="214"/>
    </location>
</feature>
<keyword evidence="3" id="KW-1185">Reference proteome</keyword>